<evidence type="ECO:0000259" key="1">
    <source>
        <dbReference type="PROSITE" id="PS51806"/>
    </source>
</evidence>
<dbReference type="GO" id="GO:0043565">
    <property type="term" value="F:sequence-specific DNA binding"/>
    <property type="evidence" value="ECO:0007669"/>
    <property type="project" value="InterPro"/>
</dbReference>
<keyword evidence="3" id="KW-1185">Reference proteome</keyword>
<dbReference type="PANTHER" id="PTHR46354:SF7">
    <property type="entry name" value="PROTEIN DOG1-LIKE 1"/>
    <property type="match status" value="1"/>
</dbReference>
<accession>A0A2G5D4D0</accession>
<evidence type="ECO:0000313" key="2">
    <source>
        <dbReference type="EMBL" id="PIA38362.1"/>
    </source>
</evidence>
<protein>
    <recommendedName>
        <fullName evidence="1">DOG1 domain-containing protein</fullName>
    </recommendedName>
</protein>
<dbReference type="EMBL" id="KZ305045">
    <property type="protein sequence ID" value="PIA38362.1"/>
    <property type="molecule type" value="Genomic_DNA"/>
</dbReference>
<dbReference type="Pfam" id="PF14144">
    <property type="entry name" value="DOG1"/>
    <property type="match status" value="1"/>
</dbReference>
<dbReference type="Proteomes" id="UP000230069">
    <property type="component" value="Unassembled WGS sequence"/>
</dbReference>
<dbReference type="OrthoDB" id="1897224at2759"/>
<dbReference type="InterPro" id="IPR051886">
    <property type="entry name" value="Seed_Dev/Stress_Resp_Reg"/>
</dbReference>
<proteinExistence type="predicted"/>
<dbReference type="PROSITE" id="PS51806">
    <property type="entry name" value="DOG1"/>
    <property type="match status" value="1"/>
</dbReference>
<dbReference type="InParanoid" id="A0A2G5D4D0"/>
<feature type="domain" description="DOG1" evidence="1">
    <location>
        <begin position="3"/>
        <end position="241"/>
    </location>
</feature>
<gene>
    <name evidence="2" type="ORF">AQUCO_02800210v1</name>
</gene>
<evidence type="ECO:0000313" key="3">
    <source>
        <dbReference type="Proteomes" id="UP000230069"/>
    </source>
</evidence>
<dbReference type="AlphaFoldDB" id="A0A2G5D4D0"/>
<name>A0A2G5D4D0_AQUCA</name>
<sequence length="249" mass="28941">MTTCPFHRCFKTWVTQQRKDLEELQRAKNEEPQNEETLKLLAEKNVKKYQEYFEKRSLLSIDDALFSFSSLWCTSFENSFLWIGGCRPTLSIQLVYTLCGMELENNLLEYFQGVRRDNLGDLSNHQLCLVNDLHCKTVEAEEEISSRLSILQEEIGNELLFEDANESSLRGNINGRIHNYKCLDDHAHAIAQILLDADMLRLKTVKGLVNILTPLQAVDFLVAGKKLYLSMHEWGQRKYMEHGRFCQDN</sequence>
<dbReference type="InterPro" id="IPR025422">
    <property type="entry name" value="TGA_domain"/>
</dbReference>
<dbReference type="GO" id="GO:0006351">
    <property type="term" value="P:DNA-templated transcription"/>
    <property type="evidence" value="ECO:0007669"/>
    <property type="project" value="InterPro"/>
</dbReference>
<dbReference type="FunCoup" id="A0A2G5D4D0">
    <property type="interactions" value="71"/>
</dbReference>
<dbReference type="PANTHER" id="PTHR46354">
    <property type="entry name" value="DOG1 DOMAIN-CONTAINING PROTEIN"/>
    <property type="match status" value="1"/>
</dbReference>
<reference evidence="2 3" key="1">
    <citation type="submission" date="2017-09" db="EMBL/GenBank/DDBJ databases">
        <title>WGS assembly of Aquilegia coerulea Goldsmith.</title>
        <authorList>
            <person name="Hodges S."/>
            <person name="Kramer E."/>
            <person name="Nordborg M."/>
            <person name="Tomkins J."/>
            <person name="Borevitz J."/>
            <person name="Derieg N."/>
            <person name="Yan J."/>
            <person name="Mihaltcheva S."/>
            <person name="Hayes R.D."/>
            <person name="Rokhsar D."/>
        </authorList>
    </citation>
    <scope>NUCLEOTIDE SEQUENCE [LARGE SCALE GENOMIC DNA]</scope>
    <source>
        <strain evidence="3">cv. Goldsmith</strain>
    </source>
</reference>
<organism evidence="2 3">
    <name type="scientific">Aquilegia coerulea</name>
    <name type="common">Rocky mountain columbine</name>
    <dbReference type="NCBI Taxonomy" id="218851"/>
    <lineage>
        <taxon>Eukaryota</taxon>
        <taxon>Viridiplantae</taxon>
        <taxon>Streptophyta</taxon>
        <taxon>Embryophyta</taxon>
        <taxon>Tracheophyta</taxon>
        <taxon>Spermatophyta</taxon>
        <taxon>Magnoliopsida</taxon>
        <taxon>Ranunculales</taxon>
        <taxon>Ranunculaceae</taxon>
        <taxon>Thalictroideae</taxon>
        <taxon>Aquilegia</taxon>
    </lineage>
</organism>